<feature type="transmembrane region" description="Helical" evidence="1">
    <location>
        <begin position="30"/>
        <end position="52"/>
    </location>
</feature>
<comment type="caution">
    <text evidence="2">The sequence shown here is derived from an EMBL/GenBank/DDBJ whole genome shotgun (WGS) entry which is preliminary data.</text>
</comment>
<keyword evidence="3" id="KW-1185">Reference proteome</keyword>
<dbReference type="EMBL" id="QAAD01000019">
    <property type="protein sequence ID" value="PTN07331.1"/>
    <property type="molecule type" value="Genomic_DNA"/>
</dbReference>
<evidence type="ECO:0000256" key="1">
    <source>
        <dbReference type="SAM" id="Phobius"/>
    </source>
</evidence>
<reference evidence="2 3" key="1">
    <citation type="submission" date="2018-04" db="EMBL/GenBank/DDBJ databases">
        <title>Genomic Encyclopedia of Archaeal and Bacterial Type Strains, Phase II (KMG-II): from individual species to whole genera.</title>
        <authorList>
            <person name="Goeker M."/>
        </authorList>
    </citation>
    <scope>NUCLEOTIDE SEQUENCE [LARGE SCALE GENOMIC DNA]</scope>
    <source>
        <strain evidence="2 3">DSM 28823</strain>
    </source>
</reference>
<keyword evidence="1" id="KW-0472">Membrane</keyword>
<keyword evidence="1" id="KW-1133">Transmembrane helix</keyword>
<sequence>MRKTFLILALMVPVCSFGARQVQPDGYMLYVFWSLALAVVLGLLGAAFAPKLTGMKKPKRKRPEVHLIANKGDQPEVLTLFLVNQSGKTVDFDAPVLEFCKGLKRRKFKLKGARGAEQYPLRLENGREYELQIKLAVFHQHDPALGLFRKARVVLADSSGQNYTSKYIRFRKN</sequence>
<dbReference type="AlphaFoldDB" id="A0A2T5BYL6"/>
<dbReference type="RefSeq" id="WP_107823393.1">
    <property type="nucleotide sequence ID" value="NZ_OY782574.1"/>
</dbReference>
<organism evidence="2 3">
    <name type="scientific">Mangrovibacterium marinum</name>
    <dbReference type="NCBI Taxonomy" id="1639118"/>
    <lineage>
        <taxon>Bacteria</taxon>
        <taxon>Pseudomonadati</taxon>
        <taxon>Bacteroidota</taxon>
        <taxon>Bacteroidia</taxon>
        <taxon>Marinilabiliales</taxon>
        <taxon>Prolixibacteraceae</taxon>
        <taxon>Mangrovibacterium</taxon>
    </lineage>
</organism>
<protein>
    <submittedName>
        <fullName evidence="2">Uncharacterized protein</fullName>
    </submittedName>
</protein>
<name>A0A2T5BYL6_9BACT</name>
<dbReference type="Proteomes" id="UP000243525">
    <property type="component" value="Unassembled WGS sequence"/>
</dbReference>
<evidence type="ECO:0000313" key="2">
    <source>
        <dbReference type="EMBL" id="PTN07331.1"/>
    </source>
</evidence>
<proteinExistence type="predicted"/>
<accession>A0A2T5BYL6</accession>
<gene>
    <name evidence="2" type="ORF">C8N47_11944</name>
</gene>
<evidence type="ECO:0000313" key="3">
    <source>
        <dbReference type="Proteomes" id="UP000243525"/>
    </source>
</evidence>
<keyword evidence="1" id="KW-0812">Transmembrane</keyword>